<dbReference type="InterPro" id="IPR006104">
    <property type="entry name" value="Glyco_hydro_2_N"/>
</dbReference>
<name>A0ABV6RC88_9MICO</name>
<dbReference type="RefSeq" id="WP_376980837.1">
    <property type="nucleotide sequence ID" value="NZ_JBHLSV010000013.1"/>
</dbReference>
<reference evidence="4 5" key="1">
    <citation type="submission" date="2024-09" db="EMBL/GenBank/DDBJ databases">
        <authorList>
            <person name="Sun Q."/>
            <person name="Mori K."/>
        </authorList>
    </citation>
    <scope>NUCLEOTIDE SEQUENCE [LARGE SCALE GENOMIC DNA]</scope>
    <source>
        <strain evidence="4 5">CICC 10874</strain>
    </source>
</reference>
<dbReference type="SUPFAM" id="SSF51445">
    <property type="entry name" value="(Trans)glycosidases"/>
    <property type="match status" value="1"/>
</dbReference>
<keyword evidence="4" id="KW-0378">Hydrolase</keyword>
<dbReference type="Pfam" id="PF02837">
    <property type="entry name" value="Glyco_hydro_2_N"/>
    <property type="match status" value="1"/>
</dbReference>
<evidence type="ECO:0000259" key="2">
    <source>
        <dbReference type="Pfam" id="PF02836"/>
    </source>
</evidence>
<keyword evidence="5" id="KW-1185">Reference proteome</keyword>
<feature type="domain" description="Glycosyl hydrolases family 2 sugar binding" evidence="3">
    <location>
        <begin position="24"/>
        <end position="189"/>
    </location>
</feature>
<evidence type="ECO:0000259" key="3">
    <source>
        <dbReference type="Pfam" id="PF02837"/>
    </source>
</evidence>
<evidence type="ECO:0000313" key="4">
    <source>
        <dbReference type="EMBL" id="MFC0674594.1"/>
    </source>
</evidence>
<dbReference type="PANTHER" id="PTHR42732:SF3">
    <property type="entry name" value="HYDROLASE"/>
    <property type="match status" value="1"/>
</dbReference>
<dbReference type="Gene3D" id="3.20.20.80">
    <property type="entry name" value="Glycosidases"/>
    <property type="match status" value="1"/>
</dbReference>
<dbReference type="Pfam" id="PF02836">
    <property type="entry name" value="Glyco_hydro_2_C"/>
    <property type="match status" value="1"/>
</dbReference>
<dbReference type="InterPro" id="IPR006103">
    <property type="entry name" value="Glyco_hydro_2_cat"/>
</dbReference>
<dbReference type="InterPro" id="IPR017853">
    <property type="entry name" value="GH"/>
</dbReference>
<dbReference type="EMBL" id="JBHLSV010000013">
    <property type="protein sequence ID" value="MFC0674594.1"/>
    <property type="molecule type" value="Genomic_DNA"/>
</dbReference>
<dbReference type="Proteomes" id="UP001589793">
    <property type="component" value="Unassembled WGS sequence"/>
</dbReference>
<sequence length="598" mass="65719">MTLRASTHDGTHPRPTLMREEWTSLDGPWGFAHDDEGVGLAQRWHEPAASAGIDPFDRTIEVPFVPESEASGIHDTGFHPIVWYRRTITASAAPGMRVLLHLGAVDHEAHVWVDGRLAGHHVGGQTAFTCDLTDLMDAGEEHVVVVRAFDDPHDAELPRGKQDWEQEPHAIWYHRSTGIWRSVWLETVPAQHVTGFHWDVDMPRARVDVSARLAQRPVPGTTVRIGLAVGDEVLGAVEVTAMDTRIEGTVDIPAIRNTQARDRLLWRPGNPVIVDVTVQVLHDGELVDEVASYLGLRTTGIDRGWFLLNGEPMFVRSVLEQGYWPSSHLTAPSLAAYREEVELILDLGFTAARIHQKVEDPRFLFWADRLGLLIWGETANAYAFSPRAAGAITHEWTEILEQVRAHPSVVTWVPVNESWGVRDLADSAAQRELTIALTALTRSIDPTRPVVANDGYEITGGDVIALHDYDTDAETLRARYAGEESTARAIASRGPQRRRPIDDGAQGLREDAPVMVTEFGGIAYAAEGTWGYATVSSPEEYAEKITGLFAALNGSPALAGHCYTQLTDTLQEANGLATADRTPKLPAEQIRAIVTGRG</sequence>
<dbReference type="InterPro" id="IPR008979">
    <property type="entry name" value="Galactose-bd-like_sf"/>
</dbReference>
<protein>
    <submittedName>
        <fullName evidence="4">Glycoside hydrolase family 2 protein</fullName>
    </submittedName>
</protein>
<evidence type="ECO:0000256" key="1">
    <source>
        <dbReference type="ARBA" id="ARBA00007401"/>
    </source>
</evidence>
<dbReference type="SUPFAM" id="SSF49303">
    <property type="entry name" value="beta-Galactosidase/glucuronidase domain"/>
    <property type="match status" value="1"/>
</dbReference>
<dbReference type="Gene3D" id="2.60.120.260">
    <property type="entry name" value="Galactose-binding domain-like"/>
    <property type="match status" value="1"/>
</dbReference>
<feature type="domain" description="Glycoside hydrolase family 2 catalytic" evidence="2">
    <location>
        <begin position="375"/>
        <end position="464"/>
    </location>
</feature>
<comment type="caution">
    <text evidence="4">The sequence shown here is derived from an EMBL/GenBank/DDBJ whole genome shotgun (WGS) entry which is preliminary data.</text>
</comment>
<evidence type="ECO:0000313" key="5">
    <source>
        <dbReference type="Proteomes" id="UP001589793"/>
    </source>
</evidence>
<comment type="similarity">
    <text evidence="1">Belongs to the glycosyl hydrolase 2 family.</text>
</comment>
<proteinExistence type="inferred from homology"/>
<dbReference type="InterPro" id="IPR051913">
    <property type="entry name" value="GH2_Domain-Containing"/>
</dbReference>
<dbReference type="GO" id="GO:0016787">
    <property type="term" value="F:hydrolase activity"/>
    <property type="evidence" value="ECO:0007669"/>
    <property type="project" value="UniProtKB-KW"/>
</dbReference>
<gene>
    <name evidence="4" type="ORF">ACFFF6_11570</name>
</gene>
<accession>A0ABV6RC88</accession>
<dbReference type="InterPro" id="IPR036156">
    <property type="entry name" value="Beta-gal/glucu_dom_sf"/>
</dbReference>
<dbReference type="SUPFAM" id="SSF49785">
    <property type="entry name" value="Galactose-binding domain-like"/>
    <property type="match status" value="1"/>
</dbReference>
<organism evidence="4 5">
    <name type="scientific">Brachybacterium hainanense</name>
    <dbReference type="NCBI Taxonomy" id="1541174"/>
    <lineage>
        <taxon>Bacteria</taxon>
        <taxon>Bacillati</taxon>
        <taxon>Actinomycetota</taxon>
        <taxon>Actinomycetes</taxon>
        <taxon>Micrococcales</taxon>
        <taxon>Dermabacteraceae</taxon>
        <taxon>Brachybacterium</taxon>
    </lineage>
</organism>
<dbReference type="PANTHER" id="PTHR42732">
    <property type="entry name" value="BETA-GALACTOSIDASE"/>
    <property type="match status" value="1"/>
</dbReference>